<proteinExistence type="predicted"/>
<sequence>MNDKAYCIRSNKFMEKTCTNTNCDRHEKNEPVNGGNHRQWVNFDECNDYRTKDVEIICRIGNCLDCSPAIAESIYEKADELSLETKYSMERVTNDICKIYRVYGYEFLIDMTGDAYLGVIYDLSNK</sequence>
<accession>A0A8S5TIB0</accession>
<reference evidence="1" key="1">
    <citation type="journal article" date="2021" name="Proc. Natl. Acad. Sci. U.S.A.">
        <title>A Catalog of Tens of Thousands of Viruses from Human Metagenomes Reveals Hidden Associations with Chronic Diseases.</title>
        <authorList>
            <person name="Tisza M.J."/>
            <person name="Buck C.B."/>
        </authorList>
    </citation>
    <scope>NUCLEOTIDE SEQUENCE</scope>
    <source>
        <strain evidence="1">Ct9dX1</strain>
    </source>
</reference>
<name>A0A8S5TIB0_9CAUD</name>
<evidence type="ECO:0000313" key="1">
    <source>
        <dbReference type="EMBL" id="DAF63060.1"/>
    </source>
</evidence>
<dbReference type="EMBL" id="BK032832">
    <property type="protein sequence ID" value="DAF63060.1"/>
    <property type="molecule type" value="Genomic_DNA"/>
</dbReference>
<protein>
    <submittedName>
        <fullName evidence="1">Uncharacterized protein</fullName>
    </submittedName>
</protein>
<organism evidence="1">
    <name type="scientific">Myoviridae sp. ct9dX1</name>
    <dbReference type="NCBI Taxonomy" id="2827665"/>
    <lineage>
        <taxon>Viruses</taxon>
        <taxon>Duplodnaviria</taxon>
        <taxon>Heunggongvirae</taxon>
        <taxon>Uroviricota</taxon>
        <taxon>Caudoviricetes</taxon>
    </lineage>
</organism>